<proteinExistence type="predicted"/>
<name>A0A1N5V1E6_9ARCH</name>
<evidence type="ECO:0000313" key="5">
    <source>
        <dbReference type="Proteomes" id="UP000195607"/>
    </source>
</evidence>
<dbReference type="RefSeq" id="WP_021789462.1">
    <property type="nucleotide sequence ID" value="NZ_LT671858.1"/>
</dbReference>
<reference evidence="3" key="3">
    <citation type="submission" date="2016-06" db="EMBL/GenBank/DDBJ databases">
        <authorList>
            <person name="Olsen C.W."/>
            <person name="Carey S."/>
            <person name="Hinshaw L."/>
            <person name="Karasin A.I."/>
        </authorList>
    </citation>
    <scope>NUCLEOTIDE SEQUENCE [LARGE SCALE GENOMIC DNA]</scope>
    <source>
        <strain evidence="3">PM4</strain>
    </source>
</reference>
<protein>
    <submittedName>
        <fullName evidence="2">Membrane protein</fullName>
    </submittedName>
</protein>
<feature type="transmembrane region" description="Helical" evidence="1">
    <location>
        <begin position="71"/>
        <end position="90"/>
    </location>
</feature>
<keyword evidence="4" id="KW-1185">Reference proteome</keyword>
<dbReference type="Proteomes" id="UP000195607">
    <property type="component" value="Chromosome I"/>
</dbReference>
<keyword evidence="1" id="KW-0812">Transmembrane</keyword>
<dbReference type="AlphaFoldDB" id="A0A1N5V1E6"/>
<dbReference type="GeneID" id="41588448"/>
<accession>A0A1N5V1E6</accession>
<keyword evidence="1" id="KW-1133">Transmembrane helix</keyword>
<evidence type="ECO:0000313" key="2">
    <source>
        <dbReference type="EMBL" id="SIM66586.1"/>
    </source>
</evidence>
<dbReference type="EMBL" id="LT719092">
    <property type="protein sequence ID" value="SJK85004.1"/>
    <property type="molecule type" value="Genomic_DNA"/>
</dbReference>
<dbReference type="EMBL" id="LT671858">
    <property type="protein sequence ID" value="SIM66586.1"/>
    <property type="molecule type" value="Genomic_DNA"/>
</dbReference>
<reference evidence="4" key="2">
    <citation type="submission" date="2016-06" db="EMBL/GenBank/DDBJ databases">
        <authorList>
            <person name="Toshchakov V.S."/>
        </authorList>
    </citation>
    <scope>NUCLEOTIDE SEQUENCE [LARGE SCALE GENOMIC DNA]</scope>
    <source>
        <strain>PM4 (JCM 30641</strain>
        <strain evidence="4">\VKM B-2940)</strain>
    </source>
</reference>
<keyword evidence="1" id="KW-0472">Membrane</keyword>
<dbReference type="STRING" id="1673428.CPM_1193"/>
<reference evidence="2 5" key="1">
    <citation type="submission" date="2016-04" db="EMBL/GenBank/DDBJ databases">
        <authorList>
            <person name="Evans L.H."/>
            <person name="Alamgir A."/>
            <person name="Owens N."/>
            <person name="Weber N.D."/>
            <person name="Virtaneva K."/>
            <person name="Barbian K."/>
            <person name="Babar A."/>
            <person name="Rosenke K."/>
        </authorList>
    </citation>
    <scope>NUCLEOTIDE SEQUENCE [LARGE SCALE GENOMIC DNA]</scope>
    <source>
        <strain evidence="2">S5</strain>
        <strain evidence="5">S5(T) (JCM 30642 \VKM B-2941)</strain>
    </source>
</reference>
<evidence type="ECO:0000313" key="3">
    <source>
        <dbReference type="EMBL" id="SJK85004.1"/>
    </source>
</evidence>
<feature type="transmembrane region" description="Helical" evidence="1">
    <location>
        <begin position="29"/>
        <end position="50"/>
    </location>
</feature>
<sequence>MYLSNFLETMRNYTSSSSLTGLISRSTDIIVGISAFIIAILWIPIAFSFFSADEQRKYQSYGRAKNAAIGTLIYVLAISGTLFAIFKYIAVG</sequence>
<organism evidence="2 5">
    <name type="scientific">Cuniculiplasma divulgatum</name>
    <dbReference type="NCBI Taxonomy" id="1673428"/>
    <lineage>
        <taxon>Archaea</taxon>
        <taxon>Methanobacteriati</taxon>
        <taxon>Thermoplasmatota</taxon>
        <taxon>Thermoplasmata</taxon>
        <taxon>Thermoplasmatales</taxon>
        <taxon>Cuniculiplasmataceae</taxon>
        <taxon>Cuniculiplasma</taxon>
    </lineage>
</organism>
<gene>
    <name evidence="3" type="ORF">CPM_1193</name>
    <name evidence="2" type="ORF">CSP5_1189</name>
</gene>
<dbReference type="Proteomes" id="UP000187822">
    <property type="component" value="Chromosome I"/>
</dbReference>
<evidence type="ECO:0000256" key="1">
    <source>
        <dbReference type="SAM" id="Phobius"/>
    </source>
</evidence>
<dbReference type="KEGG" id="cdiv:CPM_1193"/>
<evidence type="ECO:0000313" key="4">
    <source>
        <dbReference type="Proteomes" id="UP000187822"/>
    </source>
</evidence>